<comment type="caution">
    <text evidence="10">The sequence shown here is derived from an EMBL/GenBank/DDBJ whole genome shotgun (WGS) entry which is preliminary data.</text>
</comment>
<feature type="transmembrane region" description="Helical" evidence="8">
    <location>
        <begin position="256"/>
        <end position="275"/>
    </location>
</feature>
<dbReference type="SUPFAM" id="SSF161098">
    <property type="entry name" value="MetI-like"/>
    <property type="match status" value="1"/>
</dbReference>
<evidence type="ECO:0000259" key="9">
    <source>
        <dbReference type="PROSITE" id="PS50928"/>
    </source>
</evidence>
<feature type="domain" description="ABC transmembrane type-1" evidence="9">
    <location>
        <begin position="81"/>
        <end position="275"/>
    </location>
</feature>
<dbReference type="EMBL" id="QAYG01000001">
    <property type="protein sequence ID" value="PTW62923.1"/>
    <property type="molecule type" value="Genomic_DNA"/>
</dbReference>
<keyword evidence="5 8" id="KW-0812">Transmembrane</keyword>
<proteinExistence type="inferred from homology"/>
<keyword evidence="7 8" id="KW-0472">Membrane</keyword>
<keyword evidence="2 8" id="KW-0813">Transport</keyword>
<evidence type="ECO:0000256" key="3">
    <source>
        <dbReference type="ARBA" id="ARBA00022475"/>
    </source>
</evidence>
<feature type="transmembrane region" description="Helical" evidence="8">
    <location>
        <begin position="203"/>
        <end position="224"/>
    </location>
</feature>
<keyword evidence="4" id="KW-0997">Cell inner membrane</keyword>
<feature type="transmembrane region" description="Helical" evidence="8">
    <location>
        <begin position="159"/>
        <end position="182"/>
    </location>
</feature>
<dbReference type="AlphaFoldDB" id="A0A2T5VGN7"/>
<gene>
    <name evidence="10" type="ORF">C8N35_101972</name>
</gene>
<dbReference type="CDD" id="cd06261">
    <property type="entry name" value="TM_PBP2"/>
    <property type="match status" value="1"/>
</dbReference>
<dbReference type="PROSITE" id="PS50928">
    <property type="entry name" value="ABC_TM1"/>
    <property type="match status" value="1"/>
</dbReference>
<protein>
    <submittedName>
        <fullName evidence="10">Putative spermidine/putrescine transport system permease protein</fullName>
    </submittedName>
</protein>
<comment type="similarity">
    <text evidence="8">Belongs to the binding-protein-dependent transport system permease family.</text>
</comment>
<evidence type="ECO:0000313" key="11">
    <source>
        <dbReference type="Proteomes" id="UP000244081"/>
    </source>
</evidence>
<dbReference type="PANTHER" id="PTHR43357">
    <property type="entry name" value="INNER MEMBRANE ABC TRANSPORTER PERMEASE PROTEIN YDCV"/>
    <property type="match status" value="1"/>
</dbReference>
<dbReference type="InterPro" id="IPR000515">
    <property type="entry name" value="MetI-like"/>
</dbReference>
<evidence type="ECO:0000256" key="1">
    <source>
        <dbReference type="ARBA" id="ARBA00004429"/>
    </source>
</evidence>
<evidence type="ECO:0000313" key="10">
    <source>
        <dbReference type="EMBL" id="PTW62923.1"/>
    </source>
</evidence>
<evidence type="ECO:0000256" key="6">
    <source>
        <dbReference type="ARBA" id="ARBA00022989"/>
    </source>
</evidence>
<evidence type="ECO:0000256" key="4">
    <source>
        <dbReference type="ARBA" id="ARBA00022519"/>
    </source>
</evidence>
<feature type="transmembrane region" description="Helical" evidence="8">
    <location>
        <begin position="121"/>
        <end position="139"/>
    </location>
</feature>
<dbReference type="Gene3D" id="1.10.3720.10">
    <property type="entry name" value="MetI-like"/>
    <property type="match status" value="1"/>
</dbReference>
<organism evidence="10 11">
    <name type="scientific">Breoghania corrubedonensis</name>
    <dbReference type="NCBI Taxonomy" id="665038"/>
    <lineage>
        <taxon>Bacteria</taxon>
        <taxon>Pseudomonadati</taxon>
        <taxon>Pseudomonadota</taxon>
        <taxon>Alphaproteobacteria</taxon>
        <taxon>Hyphomicrobiales</taxon>
        <taxon>Stappiaceae</taxon>
        <taxon>Breoghania</taxon>
    </lineage>
</organism>
<feature type="transmembrane region" description="Helical" evidence="8">
    <location>
        <begin position="80"/>
        <end position="100"/>
    </location>
</feature>
<dbReference type="GO" id="GO:0005886">
    <property type="term" value="C:plasma membrane"/>
    <property type="evidence" value="ECO:0007669"/>
    <property type="project" value="UniProtKB-SubCell"/>
</dbReference>
<evidence type="ECO:0000256" key="8">
    <source>
        <dbReference type="RuleBase" id="RU363032"/>
    </source>
</evidence>
<dbReference type="InterPro" id="IPR035906">
    <property type="entry name" value="MetI-like_sf"/>
</dbReference>
<dbReference type="Pfam" id="PF00528">
    <property type="entry name" value="BPD_transp_1"/>
    <property type="match status" value="1"/>
</dbReference>
<comment type="subcellular location">
    <subcellularLocation>
        <location evidence="1">Cell inner membrane</location>
        <topology evidence="1">Multi-pass membrane protein</topology>
    </subcellularLocation>
    <subcellularLocation>
        <location evidence="8">Cell membrane</location>
        <topology evidence="8">Multi-pass membrane protein</topology>
    </subcellularLocation>
</comment>
<dbReference type="Proteomes" id="UP000244081">
    <property type="component" value="Unassembled WGS sequence"/>
</dbReference>
<keyword evidence="11" id="KW-1185">Reference proteome</keyword>
<dbReference type="RefSeq" id="WP_245926655.1">
    <property type="nucleotide sequence ID" value="NZ_QAYG01000001.1"/>
</dbReference>
<evidence type="ECO:0000256" key="7">
    <source>
        <dbReference type="ARBA" id="ARBA00023136"/>
    </source>
</evidence>
<keyword evidence="3" id="KW-1003">Cell membrane</keyword>
<keyword evidence="6 8" id="KW-1133">Transmembrane helix</keyword>
<evidence type="ECO:0000256" key="5">
    <source>
        <dbReference type="ARBA" id="ARBA00022692"/>
    </source>
</evidence>
<sequence>MTTTALPPSTPLPRQSFDRRKLGRWALLAVSALAFVYILTPLIFVTWLSFYSQEIPSFPPEGYSLKWYAGAISNDRFIDAFILSAELGIVSTLIGLVLAIPASLGLTRLKFRGRDGLGNMMLMPLIVPGIVLGIALYIFHVEIEINTGLPIIGSFYGLVWGHVLLVIPWAVRLITASLAGFDRTLEEAAQNLGADRFTTFRRVTLPGILPGIVAGGMFGFVSSFGNLEMSLFLVGPGSNTLPIAILQYLRWKIDPTIASISVLQILVIAVAMIITDRFVKLSRVV</sequence>
<feature type="transmembrane region" description="Helical" evidence="8">
    <location>
        <begin position="25"/>
        <end position="50"/>
    </location>
</feature>
<dbReference type="PANTHER" id="PTHR43357:SF4">
    <property type="entry name" value="INNER MEMBRANE ABC TRANSPORTER PERMEASE PROTEIN YDCV"/>
    <property type="match status" value="1"/>
</dbReference>
<name>A0A2T5VGN7_9HYPH</name>
<accession>A0A2T5VGN7</accession>
<evidence type="ECO:0000256" key="2">
    <source>
        <dbReference type="ARBA" id="ARBA00022448"/>
    </source>
</evidence>
<dbReference type="GO" id="GO:0055085">
    <property type="term" value="P:transmembrane transport"/>
    <property type="evidence" value="ECO:0007669"/>
    <property type="project" value="InterPro"/>
</dbReference>
<reference evidence="10 11" key="1">
    <citation type="submission" date="2018-04" db="EMBL/GenBank/DDBJ databases">
        <title>Genomic Encyclopedia of Archaeal and Bacterial Type Strains, Phase II (KMG-II): from individual species to whole genera.</title>
        <authorList>
            <person name="Goeker M."/>
        </authorList>
    </citation>
    <scope>NUCLEOTIDE SEQUENCE [LARGE SCALE GENOMIC DNA]</scope>
    <source>
        <strain evidence="10 11">DSM 23382</strain>
    </source>
</reference>